<dbReference type="InterPro" id="IPR018392">
    <property type="entry name" value="LysM"/>
</dbReference>
<evidence type="ECO:0000313" key="5">
    <source>
        <dbReference type="Proteomes" id="UP000532440"/>
    </source>
</evidence>
<feature type="signal peptide" evidence="2">
    <location>
        <begin position="1"/>
        <end position="23"/>
    </location>
</feature>
<dbReference type="RefSeq" id="WP_183968735.1">
    <property type="nucleotide sequence ID" value="NZ_BAABEW010000012.1"/>
</dbReference>
<proteinExistence type="predicted"/>
<dbReference type="CDD" id="cd00118">
    <property type="entry name" value="LysM"/>
    <property type="match status" value="1"/>
</dbReference>
<protein>
    <recommendedName>
        <fullName evidence="3">LysM domain-containing protein</fullName>
    </recommendedName>
</protein>
<organism evidence="4 5">
    <name type="scientific">Quisquiliibacterium transsilvanicum</name>
    <dbReference type="NCBI Taxonomy" id="1549638"/>
    <lineage>
        <taxon>Bacteria</taxon>
        <taxon>Pseudomonadati</taxon>
        <taxon>Pseudomonadota</taxon>
        <taxon>Betaproteobacteria</taxon>
        <taxon>Burkholderiales</taxon>
        <taxon>Burkholderiaceae</taxon>
        <taxon>Quisquiliibacterium</taxon>
    </lineage>
</organism>
<feature type="compositionally biased region" description="Basic and acidic residues" evidence="1">
    <location>
        <begin position="106"/>
        <end position="117"/>
    </location>
</feature>
<evidence type="ECO:0000256" key="1">
    <source>
        <dbReference type="SAM" id="MobiDB-lite"/>
    </source>
</evidence>
<reference evidence="4 5" key="1">
    <citation type="submission" date="2020-08" db="EMBL/GenBank/DDBJ databases">
        <title>Genomic Encyclopedia of Type Strains, Phase IV (KMG-IV): sequencing the most valuable type-strain genomes for metagenomic binning, comparative biology and taxonomic classification.</title>
        <authorList>
            <person name="Goeker M."/>
        </authorList>
    </citation>
    <scope>NUCLEOTIDE SEQUENCE [LARGE SCALE GENOMIC DNA]</scope>
    <source>
        <strain evidence="4 5">DSM 29781</strain>
    </source>
</reference>
<dbReference type="PANTHER" id="PTHR34700">
    <property type="entry name" value="POTASSIUM BINDING PROTEIN KBP"/>
    <property type="match status" value="1"/>
</dbReference>
<feature type="domain" description="LysM" evidence="3">
    <location>
        <begin position="34"/>
        <end position="83"/>
    </location>
</feature>
<dbReference type="EMBL" id="JACHGB010000005">
    <property type="protein sequence ID" value="MBB5272826.1"/>
    <property type="molecule type" value="Genomic_DNA"/>
</dbReference>
<feature type="region of interest" description="Disordered" evidence="1">
    <location>
        <begin position="94"/>
        <end position="118"/>
    </location>
</feature>
<dbReference type="PROSITE" id="PS51782">
    <property type="entry name" value="LYSM"/>
    <property type="match status" value="1"/>
</dbReference>
<dbReference type="SUPFAM" id="SSF54106">
    <property type="entry name" value="LysM domain"/>
    <property type="match status" value="1"/>
</dbReference>
<dbReference type="AlphaFoldDB" id="A0A7W8HJX3"/>
<evidence type="ECO:0000259" key="3">
    <source>
        <dbReference type="PROSITE" id="PS51782"/>
    </source>
</evidence>
<feature type="chain" id="PRO_5031465430" description="LysM domain-containing protein" evidence="2">
    <location>
        <begin position="24"/>
        <end position="351"/>
    </location>
</feature>
<dbReference type="PANTHER" id="PTHR34700:SF4">
    <property type="entry name" value="PHAGE-LIKE ELEMENT PBSX PROTEIN XKDP"/>
    <property type="match status" value="1"/>
</dbReference>
<comment type="caution">
    <text evidence="4">The sequence shown here is derived from an EMBL/GenBank/DDBJ whole genome shotgun (WGS) entry which is preliminary data.</text>
</comment>
<keyword evidence="5" id="KW-1185">Reference proteome</keyword>
<dbReference type="Gene3D" id="3.10.350.10">
    <property type="entry name" value="LysM domain"/>
    <property type="match status" value="1"/>
</dbReference>
<feature type="region of interest" description="Disordered" evidence="1">
    <location>
        <begin position="229"/>
        <end position="254"/>
    </location>
</feature>
<dbReference type="Pfam" id="PF01476">
    <property type="entry name" value="LysM"/>
    <property type="match status" value="1"/>
</dbReference>
<accession>A0A7W8HJX3</accession>
<dbReference type="InterPro" id="IPR036779">
    <property type="entry name" value="LysM_dom_sf"/>
</dbReference>
<sequence>MKNFSTRVLGAALTLLLSTGVLAQPLELARDAPDQYVVVRGDTLWDISAKFLQKPWRWPEIWQLNREQIRDPHWIYPGDVVYLDNSSGTPRLRLGKPMGRGGAYGERAERARPEVRSEALPATAVPTIDGQAIAPFLNRPLIVDEQGLQSHPRIIATQDGRVYLSRGELAYARGIPDGAGADWHVYRPARALLDPDTRKPIAWEAQFVGSARLERDGDPATLRMQAVSEEVGPGDRLMPAERQDIPNYVPSPPQSDVEGRIVSIHRGVAQAGRNSVVAVNVGASQGVAVGNVLGIKERGRLVRDPETRKEVRLPGEPIGHLLVFRVFDKIAYGLITAASRDISIGDDVTNP</sequence>
<dbReference type="InterPro" id="IPR052196">
    <property type="entry name" value="Bact_Kbp"/>
</dbReference>
<evidence type="ECO:0000256" key="2">
    <source>
        <dbReference type="SAM" id="SignalP"/>
    </source>
</evidence>
<name>A0A7W8HJX3_9BURK</name>
<dbReference type="Proteomes" id="UP000532440">
    <property type="component" value="Unassembled WGS sequence"/>
</dbReference>
<evidence type="ECO:0000313" key="4">
    <source>
        <dbReference type="EMBL" id="MBB5272826.1"/>
    </source>
</evidence>
<gene>
    <name evidence="4" type="ORF">HNQ70_002849</name>
</gene>
<keyword evidence="2" id="KW-0732">Signal</keyword>